<dbReference type="Pfam" id="PF07549">
    <property type="entry name" value="Sec_GG"/>
    <property type="match status" value="1"/>
</dbReference>
<name>A0A1L6TAR2_PISSA</name>
<evidence type="ECO:0000256" key="8">
    <source>
        <dbReference type="ARBA" id="ARBA00023136"/>
    </source>
</evidence>
<reference evidence="10 11" key="1">
    <citation type="journal article" date="2014" name="Genome Announc.">
        <title>Comparative Genome Analysis of Two Isolates of the Fish Pathogen Piscirickettsia salmonis from Different Hosts Reveals Major Differences in Virulence-Associated Secretion Systems.</title>
        <authorList>
            <person name="Bohle H."/>
            <person name="Henriquez P."/>
            <person name="Grothusen H."/>
            <person name="Navas E."/>
            <person name="Sandoval A."/>
            <person name="Bustamante F."/>
            <person name="Bustos P."/>
            <person name="Mancilla M."/>
        </authorList>
    </citation>
    <scope>NUCLEOTIDE SEQUENCE [LARGE SCALE GENOMIC DNA]</scope>
    <source>
        <strain evidence="11">B1-32597</strain>
    </source>
</reference>
<evidence type="ECO:0000256" key="5">
    <source>
        <dbReference type="ARBA" id="ARBA00022927"/>
    </source>
</evidence>
<feature type="transmembrane region" description="Helical" evidence="9">
    <location>
        <begin position="269"/>
        <end position="298"/>
    </location>
</feature>
<evidence type="ECO:0000313" key="10">
    <source>
        <dbReference type="EMBL" id="ALB22361.1"/>
    </source>
</evidence>
<feature type="transmembrane region" description="Helical" evidence="9">
    <location>
        <begin position="167"/>
        <end position="188"/>
    </location>
</feature>
<evidence type="ECO:0000256" key="1">
    <source>
        <dbReference type="ARBA" id="ARBA00004651"/>
    </source>
</evidence>
<dbReference type="RefSeq" id="WP_017376409.1">
    <property type="nucleotide sequence ID" value="NZ_CP012508.1"/>
</dbReference>
<evidence type="ECO:0000256" key="6">
    <source>
        <dbReference type="ARBA" id="ARBA00022989"/>
    </source>
</evidence>
<dbReference type="SUPFAM" id="SSF82866">
    <property type="entry name" value="Multidrug efflux transporter AcrB transmembrane domain"/>
    <property type="match status" value="1"/>
</dbReference>
<dbReference type="GO" id="GO:0015450">
    <property type="term" value="F:protein-transporting ATPase activity"/>
    <property type="evidence" value="ECO:0007669"/>
    <property type="project" value="InterPro"/>
</dbReference>
<dbReference type="InterPro" id="IPR022645">
    <property type="entry name" value="SecD/SecF_bac"/>
</dbReference>
<keyword evidence="8 9" id="KW-0472">Membrane</keyword>
<comment type="function">
    <text evidence="9">Part of the Sec protein translocase complex. Interacts with the SecYEG preprotein conducting channel. SecDF uses the proton motive force (PMF) to complete protein translocation after the ATP-dependent function of SecA.</text>
</comment>
<feature type="transmembrane region" description="Helical" evidence="9">
    <location>
        <begin position="194"/>
        <end position="215"/>
    </location>
</feature>
<protein>
    <recommendedName>
        <fullName evidence="9">Protein-export membrane protein SecF</fullName>
    </recommendedName>
</protein>
<comment type="subcellular location">
    <subcellularLocation>
        <location evidence="1 9">Cell membrane</location>
        <topology evidence="1 9">Multi-pass membrane protein</topology>
    </subcellularLocation>
</comment>
<feature type="transmembrane region" description="Helical" evidence="9">
    <location>
        <begin position="21"/>
        <end position="39"/>
    </location>
</feature>
<dbReference type="PANTHER" id="PTHR30081">
    <property type="entry name" value="PROTEIN-EXPORT MEMBRANE PROTEIN SEC"/>
    <property type="match status" value="1"/>
</dbReference>
<dbReference type="GO" id="GO:0005886">
    <property type="term" value="C:plasma membrane"/>
    <property type="evidence" value="ECO:0007669"/>
    <property type="project" value="UniProtKB-SubCell"/>
</dbReference>
<keyword evidence="4 9" id="KW-0812">Transmembrane</keyword>
<dbReference type="OrthoDB" id="9774769at2"/>
<feature type="transmembrane region" description="Helical" evidence="9">
    <location>
        <begin position="245"/>
        <end position="263"/>
    </location>
</feature>
<dbReference type="InterPro" id="IPR022813">
    <property type="entry name" value="SecD/SecF_arch_bac"/>
</dbReference>
<dbReference type="Proteomes" id="UP000029558">
    <property type="component" value="Chromosome"/>
</dbReference>
<dbReference type="GO" id="GO:0065002">
    <property type="term" value="P:intracellular protein transmembrane transport"/>
    <property type="evidence" value="ECO:0007669"/>
    <property type="project" value="UniProtKB-UniRule"/>
</dbReference>
<evidence type="ECO:0000313" key="11">
    <source>
        <dbReference type="Proteomes" id="UP000029558"/>
    </source>
</evidence>
<dbReference type="Pfam" id="PF02355">
    <property type="entry name" value="SecD_SecF_C"/>
    <property type="match status" value="1"/>
</dbReference>
<dbReference type="InterPro" id="IPR022646">
    <property type="entry name" value="SecD/SecF_CS"/>
</dbReference>
<keyword evidence="7 9" id="KW-0811">Translocation</keyword>
<proteinExistence type="inferred from homology"/>
<dbReference type="GO" id="GO:0043952">
    <property type="term" value="P:protein transport by the Sec complex"/>
    <property type="evidence" value="ECO:0007669"/>
    <property type="project" value="UniProtKB-UniRule"/>
</dbReference>
<dbReference type="NCBIfam" id="TIGR00966">
    <property type="entry name" value="transloc_SecF"/>
    <property type="match status" value="1"/>
</dbReference>
<keyword evidence="6 9" id="KW-1133">Transmembrane helix</keyword>
<keyword evidence="3 9" id="KW-1003">Cell membrane</keyword>
<dbReference type="HAMAP" id="MF_01464_B">
    <property type="entry name" value="SecF_B"/>
    <property type="match status" value="1"/>
</dbReference>
<dbReference type="InterPro" id="IPR055344">
    <property type="entry name" value="SecD_SecF_C_bact"/>
</dbReference>
<organism evidence="10 11">
    <name type="scientific">Piscirickettsia salmonis</name>
    <dbReference type="NCBI Taxonomy" id="1238"/>
    <lineage>
        <taxon>Bacteria</taxon>
        <taxon>Pseudomonadati</taxon>
        <taxon>Pseudomonadota</taxon>
        <taxon>Gammaproteobacteria</taxon>
        <taxon>Thiotrichales</taxon>
        <taxon>Piscirickettsiaceae</taxon>
        <taxon>Piscirickettsia</taxon>
    </lineage>
</organism>
<feature type="transmembrane region" description="Helical" evidence="9">
    <location>
        <begin position="139"/>
        <end position="160"/>
    </location>
</feature>
<comment type="similarity">
    <text evidence="9">Belongs to the SecD/SecF family. SecF subfamily.</text>
</comment>
<dbReference type="GO" id="GO:0006605">
    <property type="term" value="P:protein targeting"/>
    <property type="evidence" value="ECO:0007669"/>
    <property type="project" value="UniProtKB-UniRule"/>
</dbReference>
<dbReference type="PRINTS" id="PR01755">
    <property type="entry name" value="SECFTRNLCASE"/>
</dbReference>
<evidence type="ECO:0000256" key="4">
    <source>
        <dbReference type="ARBA" id="ARBA00022692"/>
    </source>
</evidence>
<dbReference type="EMBL" id="CP012508">
    <property type="protein sequence ID" value="ALB22361.1"/>
    <property type="molecule type" value="Genomic_DNA"/>
</dbReference>
<evidence type="ECO:0000256" key="2">
    <source>
        <dbReference type="ARBA" id="ARBA00022448"/>
    </source>
</evidence>
<keyword evidence="5 9" id="KW-0653">Protein transport</keyword>
<evidence type="ECO:0000256" key="7">
    <source>
        <dbReference type="ARBA" id="ARBA00023010"/>
    </source>
</evidence>
<evidence type="ECO:0000256" key="9">
    <source>
        <dbReference type="HAMAP-Rule" id="MF_01464"/>
    </source>
</evidence>
<dbReference type="PANTHER" id="PTHR30081:SF8">
    <property type="entry name" value="PROTEIN TRANSLOCASE SUBUNIT SECF"/>
    <property type="match status" value="1"/>
</dbReference>
<dbReference type="InterPro" id="IPR048634">
    <property type="entry name" value="SecD_SecF_C"/>
</dbReference>
<gene>
    <name evidence="9 10" type="primary">secF</name>
    <name evidence="10" type="ORF">KU39_1178</name>
</gene>
<accession>A0A1L6TAR2</accession>
<evidence type="ECO:0000256" key="3">
    <source>
        <dbReference type="ARBA" id="ARBA00022475"/>
    </source>
</evidence>
<keyword evidence="2 9" id="KW-0813">Transport</keyword>
<comment type="subunit">
    <text evidence="9">Forms a complex with SecD. Part of the essential Sec protein translocation apparatus which comprises SecA, SecYEG and auxiliary proteins SecDF-YajC and YidC.</text>
</comment>
<dbReference type="Gene3D" id="1.20.1640.10">
    <property type="entry name" value="Multidrug efflux transporter AcrB transmembrane domain"/>
    <property type="match status" value="1"/>
</dbReference>
<dbReference type="NCBIfam" id="TIGR00916">
    <property type="entry name" value="2A0604s01"/>
    <property type="match status" value="1"/>
</dbReference>
<sequence>MEFFKQQTNIDFLGLRRWAGIFSVVICLGSIAIMAIKGLNWGLDFTGGYSVQVSYVKAPNLTKVRNALDAANFREARVTTYGSTRDLQIRFAPQEGQSAGLSETQQGALKAKLKTTLTLGQPVEINSVNYIGSEVGSEMVQQGILAIIVSVLAIMVYVALRFDYRFAISAAVALAHDPLLILGIFSLFHIEFTLISLAALLAVIGFSLNDTVVIYDRIRENFRKMRKATPVDVVNRSINDTLSRTLMTSGLTLLVVVILYVFGGPALQPFALVLIIGILIGTYSSIYIAGALSIKLGINRLSMMPSKKEEDSRP</sequence>
<dbReference type="InterPro" id="IPR005665">
    <property type="entry name" value="SecF_bac"/>
</dbReference>
<dbReference type="AlphaFoldDB" id="A0A1L6TAR2"/>